<keyword evidence="4" id="KW-1185">Reference proteome</keyword>
<comment type="similarity">
    <text evidence="1">Belongs to the fantastic four family.</text>
</comment>
<evidence type="ECO:0000259" key="2">
    <source>
        <dbReference type="Pfam" id="PF11250"/>
    </source>
</evidence>
<dbReference type="AlphaFoldDB" id="A0A314XMQ6"/>
<sequence>MDSLGSDPSYFGRAKSIISSLFGIFLWATRLLIMLTGEQEKLGFLKNTVEFSMSRRNEAKSTRSTTTQRSERIKREYPPTIPLLAQTGNLRGRMPWILTKHYDHSNGRLVLKGERVKHHEYFEVHREDGRLILNLVPLDNALACFDSALTCCDEENEQELEMDEDLQSVDEENGDDECDQNKVNDMVEFGSTSFCDVAQNIPEHPQSCLGHPASVPLRPMTPLM</sequence>
<evidence type="ECO:0000313" key="4">
    <source>
        <dbReference type="Proteomes" id="UP000250321"/>
    </source>
</evidence>
<evidence type="ECO:0000256" key="1">
    <source>
        <dbReference type="ARBA" id="ARBA00008690"/>
    </source>
</evidence>
<proteinExistence type="inferred from homology"/>
<dbReference type="PANTHER" id="PTHR33155:SF75">
    <property type="entry name" value="OS02G0750800 PROTEIN"/>
    <property type="match status" value="1"/>
</dbReference>
<protein>
    <recommendedName>
        <fullName evidence="2">FAF domain-containing protein</fullName>
    </recommendedName>
</protein>
<dbReference type="InterPro" id="IPR046431">
    <property type="entry name" value="FAF_dom"/>
</dbReference>
<gene>
    <name evidence="3" type="ORF">Pyn_00969</name>
</gene>
<dbReference type="EMBL" id="PJQY01002620">
    <property type="protein sequence ID" value="PQP92077.1"/>
    <property type="molecule type" value="Genomic_DNA"/>
</dbReference>
<comment type="caution">
    <text evidence="3">The sequence shown here is derived from an EMBL/GenBank/DDBJ whole genome shotgun (WGS) entry which is preliminary data.</text>
</comment>
<organism evidence="3 4">
    <name type="scientific">Prunus yedoensis var. nudiflora</name>
    <dbReference type="NCBI Taxonomy" id="2094558"/>
    <lineage>
        <taxon>Eukaryota</taxon>
        <taxon>Viridiplantae</taxon>
        <taxon>Streptophyta</taxon>
        <taxon>Embryophyta</taxon>
        <taxon>Tracheophyta</taxon>
        <taxon>Spermatophyta</taxon>
        <taxon>Magnoliopsida</taxon>
        <taxon>eudicotyledons</taxon>
        <taxon>Gunneridae</taxon>
        <taxon>Pentapetalae</taxon>
        <taxon>rosids</taxon>
        <taxon>fabids</taxon>
        <taxon>Rosales</taxon>
        <taxon>Rosaceae</taxon>
        <taxon>Amygdaloideae</taxon>
        <taxon>Amygdaleae</taxon>
        <taxon>Prunus</taxon>
    </lineage>
</organism>
<reference evidence="3 4" key="1">
    <citation type="submission" date="2018-02" db="EMBL/GenBank/DDBJ databases">
        <title>Draft genome of wild Prunus yedoensis var. nudiflora.</title>
        <authorList>
            <person name="Baek S."/>
            <person name="Kim J.-H."/>
            <person name="Choi K."/>
            <person name="Kim G.-B."/>
            <person name="Cho A."/>
            <person name="Jang H."/>
            <person name="Shin C.-H."/>
            <person name="Yu H.-J."/>
            <person name="Mun J.-H."/>
        </authorList>
    </citation>
    <scope>NUCLEOTIDE SEQUENCE [LARGE SCALE GENOMIC DNA]</scope>
    <source>
        <strain evidence="4">cv. Jeju island</strain>
        <tissue evidence="3">Leaf</tissue>
    </source>
</reference>
<accession>A0A314XMQ6</accession>
<evidence type="ECO:0000313" key="3">
    <source>
        <dbReference type="EMBL" id="PQP92077.1"/>
    </source>
</evidence>
<dbReference type="OrthoDB" id="1928183at2759"/>
<dbReference type="Pfam" id="PF11250">
    <property type="entry name" value="FAF"/>
    <property type="match status" value="1"/>
</dbReference>
<dbReference type="Proteomes" id="UP000250321">
    <property type="component" value="Unassembled WGS sequence"/>
</dbReference>
<dbReference type="PANTHER" id="PTHR33155">
    <property type="entry name" value="FANTASTIC FOUR-LIKE PROTEIN (DUF3049)"/>
    <property type="match status" value="1"/>
</dbReference>
<feature type="domain" description="FAF" evidence="2">
    <location>
        <begin position="76"/>
        <end position="135"/>
    </location>
</feature>
<dbReference type="InterPro" id="IPR021410">
    <property type="entry name" value="FAF"/>
</dbReference>
<name>A0A314XMQ6_PRUYE</name>